<gene>
    <name evidence="9" type="ORF">A2117_00440</name>
</gene>
<comment type="caution">
    <text evidence="9">The sequence shown here is derived from an EMBL/GenBank/DDBJ whole genome shotgun (WGS) entry which is preliminary data.</text>
</comment>
<evidence type="ECO:0000256" key="2">
    <source>
        <dbReference type="ARBA" id="ARBA00022980"/>
    </source>
</evidence>
<dbReference type="InterPro" id="IPR022671">
    <property type="entry name" value="Ribosomal_uL2_CS"/>
</dbReference>
<dbReference type="GO" id="GO:0002181">
    <property type="term" value="P:cytoplasmic translation"/>
    <property type="evidence" value="ECO:0007669"/>
    <property type="project" value="TreeGrafter"/>
</dbReference>
<keyword evidence="3" id="KW-0687">Ribonucleoprotein</keyword>
<evidence type="ECO:0000313" key="10">
    <source>
        <dbReference type="Proteomes" id="UP000179245"/>
    </source>
</evidence>
<evidence type="ECO:0000256" key="6">
    <source>
        <dbReference type="SAM" id="MobiDB-lite"/>
    </source>
</evidence>
<dbReference type="PANTHER" id="PTHR13691:SF5">
    <property type="entry name" value="LARGE RIBOSOMAL SUBUNIT PROTEIN UL2M"/>
    <property type="match status" value="1"/>
</dbReference>
<dbReference type="PANTHER" id="PTHR13691">
    <property type="entry name" value="RIBOSOMAL PROTEIN L2"/>
    <property type="match status" value="1"/>
</dbReference>
<dbReference type="InterPro" id="IPR014722">
    <property type="entry name" value="Rib_uL2_dom2"/>
</dbReference>
<dbReference type="NCBIfam" id="TIGR01171">
    <property type="entry name" value="rplB_bact"/>
    <property type="match status" value="1"/>
</dbReference>
<evidence type="ECO:0000313" key="9">
    <source>
        <dbReference type="EMBL" id="OHA62313.1"/>
    </source>
</evidence>
<dbReference type="Pfam" id="PF00181">
    <property type="entry name" value="Ribosomal_L2_N"/>
    <property type="match status" value="1"/>
</dbReference>
<dbReference type="SUPFAM" id="SSF50249">
    <property type="entry name" value="Nucleic acid-binding proteins"/>
    <property type="match status" value="1"/>
</dbReference>
<dbReference type="InterPro" id="IPR022669">
    <property type="entry name" value="Ribosomal_uL2_C"/>
</dbReference>
<dbReference type="PIRSF" id="PIRSF002158">
    <property type="entry name" value="Ribosomal_L2"/>
    <property type="match status" value="1"/>
</dbReference>
<evidence type="ECO:0000256" key="4">
    <source>
        <dbReference type="ARBA" id="ARBA00035242"/>
    </source>
</evidence>
<reference evidence="9 10" key="1">
    <citation type="journal article" date="2016" name="Nat. Commun.">
        <title>Thousands of microbial genomes shed light on interconnected biogeochemical processes in an aquifer system.</title>
        <authorList>
            <person name="Anantharaman K."/>
            <person name="Brown C.T."/>
            <person name="Hug L.A."/>
            <person name="Sharon I."/>
            <person name="Castelle C.J."/>
            <person name="Probst A.J."/>
            <person name="Thomas B.C."/>
            <person name="Singh A."/>
            <person name="Wilkins M.J."/>
            <person name="Karaoz U."/>
            <person name="Brodie E.L."/>
            <person name="Williams K.H."/>
            <person name="Hubbard S.S."/>
            <person name="Banfield J.F."/>
        </authorList>
    </citation>
    <scope>NUCLEOTIDE SEQUENCE [LARGE SCALE GENOMIC DNA]</scope>
</reference>
<dbReference type="GO" id="GO:0003735">
    <property type="term" value="F:structural constituent of ribosome"/>
    <property type="evidence" value="ECO:0007669"/>
    <property type="project" value="InterPro"/>
</dbReference>
<dbReference type="Gene3D" id="2.30.30.30">
    <property type="match status" value="1"/>
</dbReference>
<dbReference type="SMART" id="SM01383">
    <property type="entry name" value="Ribosomal_L2"/>
    <property type="match status" value="1"/>
</dbReference>
<dbReference type="AlphaFoldDB" id="A0A1G2QPA8"/>
<organism evidence="9 10">
    <name type="scientific">Candidatus Wildermuthbacteria bacterium GWA2_46_15</name>
    <dbReference type="NCBI Taxonomy" id="1802443"/>
    <lineage>
        <taxon>Bacteria</taxon>
        <taxon>Candidatus Wildermuthiibacteriota</taxon>
    </lineage>
</organism>
<dbReference type="GO" id="GO:0003723">
    <property type="term" value="F:RNA binding"/>
    <property type="evidence" value="ECO:0007669"/>
    <property type="project" value="InterPro"/>
</dbReference>
<dbReference type="InterPro" id="IPR005880">
    <property type="entry name" value="Ribosomal_uL2_bac/org-type"/>
</dbReference>
<dbReference type="InterPro" id="IPR008991">
    <property type="entry name" value="Translation_prot_SH3-like_sf"/>
</dbReference>
<evidence type="ECO:0000256" key="1">
    <source>
        <dbReference type="ARBA" id="ARBA00005636"/>
    </source>
</evidence>
<keyword evidence="2 9" id="KW-0689">Ribosomal protein</keyword>
<dbReference type="FunFam" id="4.10.950.10:FF:000001">
    <property type="entry name" value="50S ribosomal protein L2"/>
    <property type="match status" value="1"/>
</dbReference>
<feature type="domain" description="Large ribosomal subunit protein uL2 C-terminal" evidence="7">
    <location>
        <begin position="102"/>
        <end position="231"/>
    </location>
</feature>
<dbReference type="Pfam" id="PF03947">
    <property type="entry name" value="Ribosomal_L2_C"/>
    <property type="match status" value="1"/>
</dbReference>
<dbReference type="InterPro" id="IPR022666">
    <property type="entry name" value="Ribosomal_uL2_RNA-bd_dom"/>
</dbReference>
<dbReference type="SMART" id="SM01382">
    <property type="entry name" value="Ribosomal_L2_C"/>
    <property type="match status" value="1"/>
</dbReference>
<evidence type="ECO:0000256" key="3">
    <source>
        <dbReference type="ARBA" id="ARBA00023274"/>
    </source>
</evidence>
<dbReference type="GO" id="GO:0016740">
    <property type="term" value="F:transferase activity"/>
    <property type="evidence" value="ECO:0007669"/>
    <property type="project" value="InterPro"/>
</dbReference>
<dbReference type="GO" id="GO:0015934">
    <property type="term" value="C:large ribosomal subunit"/>
    <property type="evidence" value="ECO:0007669"/>
    <property type="project" value="InterPro"/>
</dbReference>
<evidence type="ECO:0000259" key="8">
    <source>
        <dbReference type="SMART" id="SM01383"/>
    </source>
</evidence>
<comment type="similarity">
    <text evidence="1">Belongs to the universal ribosomal protein uL2 family.</text>
</comment>
<feature type="domain" description="Large ribosomal subunit protein uL2 RNA-binding" evidence="8">
    <location>
        <begin position="20"/>
        <end position="96"/>
    </location>
</feature>
<dbReference type="SUPFAM" id="SSF50104">
    <property type="entry name" value="Translation proteins SH3-like domain"/>
    <property type="match status" value="1"/>
</dbReference>
<name>A0A1G2QPA8_9BACT</name>
<dbReference type="STRING" id="1802443.A2117_00440"/>
<dbReference type="FunFam" id="2.30.30.30:FF:000001">
    <property type="entry name" value="50S ribosomal protein L2"/>
    <property type="match status" value="1"/>
</dbReference>
<protein>
    <recommendedName>
        <fullName evidence="4">Large ribosomal subunit protein uL2</fullName>
    </recommendedName>
    <alternativeName>
        <fullName evidence="5">50S ribosomal protein L2</fullName>
    </alternativeName>
</protein>
<dbReference type="InterPro" id="IPR012340">
    <property type="entry name" value="NA-bd_OB-fold"/>
</dbReference>
<dbReference type="InterPro" id="IPR002171">
    <property type="entry name" value="Ribosomal_uL2"/>
</dbReference>
<evidence type="ECO:0000256" key="5">
    <source>
        <dbReference type="ARBA" id="ARBA00035459"/>
    </source>
</evidence>
<feature type="region of interest" description="Disordered" evidence="6">
    <location>
        <begin position="201"/>
        <end position="240"/>
    </location>
</feature>
<evidence type="ECO:0000259" key="7">
    <source>
        <dbReference type="SMART" id="SM01382"/>
    </source>
</evidence>
<sequence length="254" mass="28279">MISKNKPEKRLLEFIKKKGGRGNSGRITVRHRGGGAKKLYRLLDFGQEKINQPAQVLSIEYDPFRTAYIALLEYSDKDRRYVIAPQDLKPGDEVMVADQAEIKSGNRLRLKNVPVGIMVFNIELEPDRGGKLVRSAGSGAKVLAQDSGETQLVMPSGEVRKISGNCFATLGTVSHSEHMFEDHGKAGANRWRGIRPTVRGTAMNPVDHPHGGGEGKTPIGLKYPKTPWGKPAKGVKTRRSRWTDKFILQRRKKK</sequence>
<dbReference type="Gene3D" id="4.10.950.10">
    <property type="entry name" value="Ribosomal protein L2, domain 3"/>
    <property type="match status" value="1"/>
</dbReference>
<dbReference type="EMBL" id="MHTO01000017">
    <property type="protein sequence ID" value="OHA62313.1"/>
    <property type="molecule type" value="Genomic_DNA"/>
</dbReference>
<accession>A0A1G2QPA8</accession>
<dbReference type="PROSITE" id="PS00467">
    <property type="entry name" value="RIBOSOMAL_L2"/>
    <property type="match status" value="1"/>
</dbReference>
<dbReference type="InterPro" id="IPR014726">
    <property type="entry name" value="Ribosomal_uL2_dom3"/>
</dbReference>
<dbReference type="Proteomes" id="UP000179245">
    <property type="component" value="Unassembled WGS sequence"/>
</dbReference>
<dbReference type="Gene3D" id="2.40.50.140">
    <property type="entry name" value="Nucleic acid-binding proteins"/>
    <property type="match status" value="1"/>
</dbReference>
<proteinExistence type="inferred from homology"/>